<dbReference type="EMBL" id="CM037161">
    <property type="protein sequence ID" value="KAH7854746.1"/>
    <property type="molecule type" value="Genomic_DNA"/>
</dbReference>
<accession>A0ACB7YN13</accession>
<gene>
    <name evidence="1" type="ORF">Vadar_017330</name>
</gene>
<keyword evidence="2" id="KW-1185">Reference proteome</keyword>
<evidence type="ECO:0000313" key="2">
    <source>
        <dbReference type="Proteomes" id="UP000828048"/>
    </source>
</evidence>
<dbReference type="Proteomes" id="UP000828048">
    <property type="component" value="Chromosome 11"/>
</dbReference>
<evidence type="ECO:0000313" key="1">
    <source>
        <dbReference type="EMBL" id="KAH7854746.1"/>
    </source>
</evidence>
<organism evidence="1 2">
    <name type="scientific">Vaccinium darrowii</name>
    <dbReference type="NCBI Taxonomy" id="229202"/>
    <lineage>
        <taxon>Eukaryota</taxon>
        <taxon>Viridiplantae</taxon>
        <taxon>Streptophyta</taxon>
        <taxon>Embryophyta</taxon>
        <taxon>Tracheophyta</taxon>
        <taxon>Spermatophyta</taxon>
        <taxon>Magnoliopsida</taxon>
        <taxon>eudicotyledons</taxon>
        <taxon>Gunneridae</taxon>
        <taxon>Pentapetalae</taxon>
        <taxon>asterids</taxon>
        <taxon>Ericales</taxon>
        <taxon>Ericaceae</taxon>
        <taxon>Vaccinioideae</taxon>
        <taxon>Vaccinieae</taxon>
        <taxon>Vaccinium</taxon>
    </lineage>
</organism>
<sequence length="383" mass="43790">MGKQRALRTQVRRTRKTTTDKVGGDIRQCGRWVLRQTKIRQARVSQHITCKTPPTKDLSKKRKRQPPSVPSEVPSEESCVGENSVAVARMDDELADMGMWGYNTTGIFINIMLDEAKKEGQTSSKMDRNFTAKQWHSIEVEMEKRLRRRGYTVKKLQGKYVRLKKGYRAFRDLKDNETGLGWDAETETVTMSDIQWKLYIQAHPDAKGFRKKGLDHYDLLAELLGNSMATEAFGHGNKEGEPTLDDEREMEALMFRMRNGKGLASEISSGSKGKRKSEGSEWDSKPCKGKGKAMRKEHAWEKIAFCQQVKGEWYETVKAKNTEGEGSLNTTEKCIELLNLMKDSVEPMQFVKAFNQLAFSNDLRVAWLALHPVMRQVWVNSLT</sequence>
<name>A0ACB7YN13_9ERIC</name>
<proteinExistence type="predicted"/>
<protein>
    <submittedName>
        <fullName evidence="1">Uncharacterized protein</fullName>
    </submittedName>
</protein>
<comment type="caution">
    <text evidence="1">The sequence shown here is derived from an EMBL/GenBank/DDBJ whole genome shotgun (WGS) entry which is preliminary data.</text>
</comment>
<reference evidence="1 2" key="1">
    <citation type="journal article" date="2021" name="Hortic Res">
        <title>High-quality reference genome and annotation aids understanding of berry development for evergreen blueberry (Vaccinium darrowii).</title>
        <authorList>
            <person name="Yu J."/>
            <person name="Hulse-Kemp A.M."/>
            <person name="Babiker E."/>
            <person name="Staton M."/>
        </authorList>
    </citation>
    <scope>NUCLEOTIDE SEQUENCE [LARGE SCALE GENOMIC DNA]</scope>
    <source>
        <strain evidence="2">cv. NJ 8807/NJ 8810</strain>
        <tissue evidence="1">Young leaf</tissue>
    </source>
</reference>